<dbReference type="InterPro" id="IPR027417">
    <property type="entry name" value="P-loop_NTPase"/>
</dbReference>
<accession>A0A7D9HHJ1</accession>
<name>A0A7D9HHJ1_PARCT</name>
<dbReference type="InterPro" id="IPR003439">
    <property type="entry name" value="ABC_transporter-like_ATP-bd"/>
</dbReference>
<evidence type="ECO:0000256" key="2">
    <source>
        <dbReference type="ARBA" id="ARBA00009726"/>
    </source>
</evidence>
<feature type="compositionally biased region" description="Polar residues" evidence="5">
    <location>
        <begin position="384"/>
        <end position="395"/>
    </location>
</feature>
<dbReference type="OrthoDB" id="10056452at2759"/>
<evidence type="ECO:0000256" key="3">
    <source>
        <dbReference type="ARBA" id="ARBA00022741"/>
    </source>
</evidence>
<keyword evidence="6" id="KW-0808">Transferase</keyword>
<feature type="non-terminal residue" evidence="6">
    <location>
        <position position="1"/>
    </location>
</feature>
<dbReference type="PANTHER" id="PTHR24223">
    <property type="entry name" value="ATP-BINDING CASSETTE SUB-FAMILY C"/>
    <property type="match status" value="1"/>
</dbReference>
<comment type="similarity">
    <text evidence="2">Belongs to the ABC transporter superfamily. ABCC family. Conjugate transporter (TC 3.A.1.208) subfamily.</text>
</comment>
<dbReference type="SUPFAM" id="SSF52540">
    <property type="entry name" value="P-loop containing nucleoside triphosphate hydrolases"/>
    <property type="match status" value="1"/>
</dbReference>
<organism evidence="6 7">
    <name type="scientific">Paramuricea clavata</name>
    <name type="common">Red gorgonian</name>
    <name type="synonym">Violescent sea-whip</name>
    <dbReference type="NCBI Taxonomy" id="317549"/>
    <lineage>
        <taxon>Eukaryota</taxon>
        <taxon>Metazoa</taxon>
        <taxon>Cnidaria</taxon>
        <taxon>Anthozoa</taxon>
        <taxon>Octocorallia</taxon>
        <taxon>Malacalcyonacea</taxon>
        <taxon>Plexauridae</taxon>
        <taxon>Paramuricea</taxon>
    </lineage>
</organism>
<keyword evidence="6" id="KW-0695">RNA-directed DNA polymerase</keyword>
<evidence type="ECO:0000313" key="6">
    <source>
        <dbReference type="EMBL" id="CAB3984665.1"/>
    </source>
</evidence>
<dbReference type="GO" id="GO:0005524">
    <property type="term" value="F:ATP binding"/>
    <property type="evidence" value="ECO:0007669"/>
    <property type="project" value="UniProtKB-KW"/>
</dbReference>
<sequence length="423" mass="46700">MINGVLFLDLKKAFDTVDHNILLTKLSFLGICDKTLHWFKSYFTDRTQQCYVNGYLSGKVQVKSGVPQGSVLGPLLFLIYINDLTTSVNHGTARMYADDTNVSFSGCVFSELQRQMKKDLEHLESWLIANKLTLNTVKTEYMVVGSKQRINSLVGDLTLSLNDISLRKVKSTKCLGVTIDEFLTWAEHIDNVIKKLAIGVSLLRRNRKVLKKCDLMNKFLLLDEGLTLSVNKVEGEKSSVAVEKVHSTWTKESTEEALFNVSFNVSAGELLMIIGPVGCGKSSLLMALLRELPVTSGSIRISGRVAYVSQQPWVFSGTLKENILFGKIFDKERYEEVIHVCALDADIKALSDGDNTLVGERGVSLSGGQRARVNLARTGASGEACSSKQLAQTKTPQKRWHSPSSGSVERAASRTPIVFTGRP</sequence>
<dbReference type="GO" id="GO:0003964">
    <property type="term" value="F:RNA-directed DNA polymerase activity"/>
    <property type="evidence" value="ECO:0007669"/>
    <property type="project" value="UniProtKB-KW"/>
</dbReference>
<evidence type="ECO:0000313" key="7">
    <source>
        <dbReference type="Proteomes" id="UP001152795"/>
    </source>
</evidence>
<dbReference type="SUPFAM" id="SSF56672">
    <property type="entry name" value="DNA/RNA polymerases"/>
    <property type="match status" value="1"/>
</dbReference>
<dbReference type="InterPro" id="IPR000477">
    <property type="entry name" value="RT_dom"/>
</dbReference>
<dbReference type="PROSITE" id="PS50878">
    <property type="entry name" value="RT_POL"/>
    <property type="match status" value="1"/>
</dbReference>
<dbReference type="InterPro" id="IPR043502">
    <property type="entry name" value="DNA/RNA_pol_sf"/>
</dbReference>
<evidence type="ECO:0000256" key="4">
    <source>
        <dbReference type="ARBA" id="ARBA00022840"/>
    </source>
</evidence>
<dbReference type="Pfam" id="PF00078">
    <property type="entry name" value="RVT_1"/>
    <property type="match status" value="1"/>
</dbReference>
<evidence type="ECO:0000256" key="5">
    <source>
        <dbReference type="SAM" id="MobiDB-lite"/>
    </source>
</evidence>
<keyword evidence="7" id="KW-1185">Reference proteome</keyword>
<keyword evidence="6" id="KW-0548">Nucleotidyltransferase</keyword>
<dbReference type="GO" id="GO:0016020">
    <property type="term" value="C:membrane"/>
    <property type="evidence" value="ECO:0007669"/>
    <property type="project" value="UniProtKB-SubCell"/>
</dbReference>
<protein>
    <submittedName>
        <fullName evidence="6">RNA-directed DNA polymerase from transposon BS</fullName>
    </submittedName>
</protein>
<reference evidence="6" key="1">
    <citation type="submission" date="2020-04" db="EMBL/GenBank/DDBJ databases">
        <authorList>
            <person name="Alioto T."/>
            <person name="Alioto T."/>
            <person name="Gomez Garrido J."/>
        </authorList>
    </citation>
    <scope>NUCLEOTIDE SEQUENCE</scope>
    <source>
        <strain evidence="6">A484AB</strain>
    </source>
</reference>
<dbReference type="GO" id="GO:0042626">
    <property type="term" value="F:ATPase-coupled transmembrane transporter activity"/>
    <property type="evidence" value="ECO:0007669"/>
    <property type="project" value="TreeGrafter"/>
</dbReference>
<dbReference type="Gene3D" id="3.40.50.300">
    <property type="entry name" value="P-loop containing nucleotide triphosphate hydrolases"/>
    <property type="match status" value="1"/>
</dbReference>
<proteinExistence type="inferred from homology"/>
<evidence type="ECO:0000256" key="1">
    <source>
        <dbReference type="ARBA" id="ARBA00004141"/>
    </source>
</evidence>
<dbReference type="AlphaFoldDB" id="A0A7D9HHJ1"/>
<comment type="subcellular location">
    <subcellularLocation>
        <location evidence="1">Membrane</location>
        <topology evidence="1">Multi-pass membrane protein</topology>
    </subcellularLocation>
</comment>
<dbReference type="GO" id="GO:0016887">
    <property type="term" value="F:ATP hydrolysis activity"/>
    <property type="evidence" value="ECO:0007669"/>
    <property type="project" value="InterPro"/>
</dbReference>
<feature type="region of interest" description="Disordered" evidence="5">
    <location>
        <begin position="384"/>
        <end position="423"/>
    </location>
</feature>
<gene>
    <name evidence="6" type="ORF">PACLA_8A022808</name>
</gene>
<keyword evidence="4" id="KW-0067">ATP-binding</keyword>
<keyword evidence="3" id="KW-0547">Nucleotide-binding</keyword>
<dbReference type="Pfam" id="PF00005">
    <property type="entry name" value="ABC_tran"/>
    <property type="match status" value="1"/>
</dbReference>
<dbReference type="PROSITE" id="PS50893">
    <property type="entry name" value="ABC_TRANSPORTER_2"/>
    <property type="match status" value="1"/>
</dbReference>
<dbReference type="Proteomes" id="UP001152795">
    <property type="component" value="Unassembled WGS sequence"/>
</dbReference>
<dbReference type="PANTHER" id="PTHR24223:SF456">
    <property type="entry name" value="MULTIDRUG RESISTANCE-ASSOCIATED PROTEIN LETHAL(2)03659"/>
    <property type="match status" value="1"/>
</dbReference>
<dbReference type="InterPro" id="IPR050173">
    <property type="entry name" value="ABC_transporter_C-like"/>
</dbReference>
<dbReference type="EMBL" id="CACRXK020000770">
    <property type="protein sequence ID" value="CAB3984665.1"/>
    <property type="molecule type" value="Genomic_DNA"/>
</dbReference>
<comment type="caution">
    <text evidence="6">The sequence shown here is derived from an EMBL/GenBank/DDBJ whole genome shotgun (WGS) entry which is preliminary data.</text>
</comment>